<proteinExistence type="inferred from homology"/>
<feature type="transmembrane region" description="Helical" evidence="8">
    <location>
        <begin position="231"/>
        <end position="257"/>
    </location>
</feature>
<evidence type="ECO:0000256" key="4">
    <source>
        <dbReference type="ARBA" id="ARBA00022475"/>
    </source>
</evidence>
<comment type="caution">
    <text evidence="9">The sequence shown here is derived from an EMBL/GenBank/DDBJ whole genome shotgun (WGS) entry which is preliminary data.</text>
</comment>
<keyword evidence="3" id="KW-0813">Transport</keyword>
<dbReference type="InterPro" id="IPR002549">
    <property type="entry name" value="AI-2E-like"/>
</dbReference>
<dbReference type="EMBL" id="JAUSUR010000008">
    <property type="protein sequence ID" value="MDQ0362778.1"/>
    <property type="molecule type" value="Genomic_DNA"/>
</dbReference>
<evidence type="ECO:0000313" key="10">
    <source>
        <dbReference type="Proteomes" id="UP001230220"/>
    </source>
</evidence>
<evidence type="ECO:0000256" key="3">
    <source>
        <dbReference type="ARBA" id="ARBA00022448"/>
    </source>
</evidence>
<name>A0ABU0E796_9FIRM</name>
<comment type="subcellular location">
    <subcellularLocation>
        <location evidence="1">Cell membrane</location>
        <topology evidence="1">Multi-pass membrane protein</topology>
    </subcellularLocation>
</comment>
<dbReference type="Proteomes" id="UP001230220">
    <property type="component" value="Unassembled WGS sequence"/>
</dbReference>
<feature type="transmembrane region" description="Helical" evidence="8">
    <location>
        <begin position="12"/>
        <end position="31"/>
    </location>
</feature>
<gene>
    <name evidence="9" type="ORF">J2S15_003539</name>
</gene>
<keyword evidence="10" id="KW-1185">Reference proteome</keyword>
<keyword evidence="4" id="KW-1003">Cell membrane</keyword>
<feature type="transmembrane region" description="Helical" evidence="8">
    <location>
        <begin position="85"/>
        <end position="106"/>
    </location>
</feature>
<protein>
    <submittedName>
        <fullName evidence="9">PurR-regulated permease PerM</fullName>
    </submittedName>
</protein>
<dbReference type="PANTHER" id="PTHR21716:SF53">
    <property type="entry name" value="PERMEASE PERM-RELATED"/>
    <property type="match status" value="1"/>
</dbReference>
<evidence type="ECO:0000256" key="5">
    <source>
        <dbReference type="ARBA" id="ARBA00022692"/>
    </source>
</evidence>
<sequence length="385" mass="43159">MRFKLDEQGKNKVLIGVLIAISAIVFYFLILNFSQIQSFFSNMFSILFPFIVGFVIAFLLNPIMMFLENKAFAKLRFKQQTKRNIAASIAVIIGIVSVGALLFLIVSQVRPSIESLVANYDTYVKTFEQFLEDVLLRFDLDMNVITDLTQSSEDVVQFVTETASQFAPKILDAGYGIVMTLLNILIGIIAGLYLLMDKEKFLYQCGKLNRAIFPERVANYIARFMTILRNIFYDFIVGKAIDSLIIGIICYIGMSLLGFEYAALISVIVGITNMIPVFGPFIGAVPGVFILLLVDPMQSLYFMIFVFVLQQFDGNFLGPLILGDKLGIPTFWILFSVTVGGALFGIVGMFIGVPAFAAIYFLLKELVNFRLEEKEALKKVEETSE</sequence>
<organism evidence="9 10">
    <name type="scientific">Breznakia pachnodae</name>
    <dbReference type="NCBI Taxonomy" id="265178"/>
    <lineage>
        <taxon>Bacteria</taxon>
        <taxon>Bacillati</taxon>
        <taxon>Bacillota</taxon>
        <taxon>Erysipelotrichia</taxon>
        <taxon>Erysipelotrichales</taxon>
        <taxon>Erysipelotrichaceae</taxon>
        <taxon>Breznakia</taxon>
    </lineage>
</organism>
<feature type="transmembrane region" description="Helical" evidence="8">
    <location>
        <begin position="333"/>
        <end position="363"/>
    </location>
</feature>
<evidence type="ECO:0000256" key="6">
    <source>
        <dbReference type="ARBA" id="ARBA00022989"/>
    </source>
</evidence>
<evidence type="ECO:0000256" key="2">
    <source>
        <dbReference type="ARBA" id="ARBA00009773"/>
    </source>
</evidence>
<evidence type="ECO:0000256" key="7">
    <source>
        <dbReference type="ARBA" id="ARBA00023136"/>
    </source>
</evidence>
<feature type="transmembrane region" description="Helical" evidence="8">
    <location>
        <begin position="263"/>
        <end position="293"/>
    </location>
</feature>
<feature type="transmembrane region" description="Helical" evidence="8">
    <location>
        <begin position="43"/>
        <end position="64"/>
    </location>
</feature>
<evidence type="ECO:0000256" key="1">
    <source>
        <dbReference type="ARBA" id="ARBA00004651"/>
    </source>
</evidence>
<keyword evidence="7 8" id="KW-0472">Membrane</keyword>
<reference evidence="9 10" key="1">
    <citation type="submission" date="2023-07" db="EMBL/GenBank/DDBJ databases">
        <title>Genomic Encyclopedia of Type Strains, Phase IV (KMG-IV): sequencing the most valuable type-strain genomes for metagenomic binning, comparative biology and taxonomic classification.</title>
        <authorList>
            <person name="Goeker M."/>
        </authorList>
    </citation>
    <scope>NUCLEOTIDE SEQUENCE [LARGE SCALE GENOMIC DNA]</scope>
    <source>
        <strain evidence="9 10">DSM 16784</strain>
    </source>
</reference>
<keyword evidence="6 8" id="KW-1133">Transmembrane helix</keyword>
<comment type="similarity">
    <text evidence="2">Belongs to the autoinducer-2 exporter (AI-2E) (TC 2.A.86) family.</text>
</comment>
<feature type="transmembrane region" description="Helical" evidence="8">
    <location>
        <begin position="173"/>
        <end position="195"/>
    </location>
</feature>
<dbReference type="RefSeq" id="WP_307410784.1">
    <property type="nucleotide sequence ID" value="NZ_JAUSUR010000008.1"/>
</dbReference>
<dbReference type="PANTHER" id="PTHR21716">
    <property type="entry name" value="TRANSMEMBRANE PROTEIN"/>
    <property type="match status" value="1"/>
</dbReference>
<evidence type="ECO:0000313" key="9">
    <source>
        <dbReference type="EMBL" id="MDQ0362778.1"/>
    </source>
</evidence>
<dbReference type="Pfam" id="PF01594">
    <property type="entry name" value="AI-2E_transport"/>
    <property type="match status" value="1"/>
</dbReference>
<accession>A0ABU0E796</accession>
<keyword evidence="5 8" id="KW-0812">Transmembrane</keyword>
<evidence type="ECO:0000256" key="8">
    <source>
        <dbReference type="SAM" id="Phobius"/>
    </source>
</evidence>